<protein>
    <submittedName>
        <fullName evidence="3">Plasmid partitioning protein RepB</fullName>
    </submittedName>
</protein>
<keyword evidence="4" id="KW-1185">Reference proteome</keyword>
<feature type="domain" description="ParB-like N-terminal" evidence="2">
    <location>
        <begin position="55"/>
        <end position="146"/>
    </location>
</feature>
<dbReference type="InterPro" id="IPR011111">
    <property type="entry name" value="Plasmid_RepB"/>
</dbReference>
<reference evidence="3 4" key="1">
    <citation type="submission" date="2018-12" db="EMBL/GenBank/DDBJ databases">
        <title>bacterium Hansschlegelia zhihuaiae S113.</title>
        <authorList>
            <person name="He J."/>
        </authorList>
    </citation>
    <scope>NUCLEOTIDE SEQUENCE [LARGE SCALE GENOMIC DNA]</scope>
    <source>
        <strain evidence="3 4">S 113</strain>
    </source>
</reference>
<name>A0A4Q0MF04_9HYPH</name>
<dbReference type="Gene3D" id="3.90.1530.30">
    <property type="match status" value="1"/>
</dbReference>
<dbReference type="PANTHER" id="PTHR33375">
    <property type="entry name" value="CHROMOSOME-PARTITIONING PROTEIN PARB-RELATED"/>
    <property type="match status" value="1"/>
</dbReference>
<proteinExistence type="inferred from homology"/>
<dbReference type="NCBIfam" id="TIGR03454">
    <property type="entry name" value="partition_RepB"/>
    <property type="match status" value="1"/>
</dbReference>
<accession>A0A4Q0MF04</accession>
<dbReference type="PANTHER" id="PTHR33375:SF1">
    <property type="entry name" value="CHROMOSOME-PARTITIONING PROTEIN PARB-RELATED"/>
    <property type="match status" value="1"/>
</dbReference>
<dbReference type="CDD" id="cd16405">
    <property type="entry name" value="RepB_like_N"/>
    <property type="match status" value="1"/>
</dbReference>
<dbReference type="Gene3D" id="1.10.10.2830">
    <property type="match status" value="1"/>
</dbReference>
<comment type="caution">
    <text evidence="3">The sequence shown here is derived from an EMBL/GenBank/DDBJ whole genome shotgun (WGS) entry which is preliminary data.</text>
</comment>
<evidence type="ECO:0000313" key="4">
    <source>
        <dbReference type="Proteomes" id="UP000289708"/>
    </source>
</evidence>
<organism evidence="3 4">
    <name type="scientific">Hansschlegelia zhihuaiae</name>
    <dbReference type="NCBI Taxonomy" id="405005"/>
    <lineage>
        <taxon>Bacteria</taxon>
        <taxon>Pseudomonadati</taxon>
        <taxon>Pseudomonadota</taxon>
        <taxon>Alphaproteobacteria</taxon>
        <taxon>Hyphomicrobiales</taxon>
        <taxon>Methylopilaceae</taxon>
        <taxon>Hansschlegelia</taxon>
    </lineage>
</organism>
<dbReference type="InterPro" id="IPR037972">
    <property type="entry name" value="RepB_N"/>
</dbReference>
<dbReference type="InterPro" id="IPR004437">
    <property type="entry name" value="ParB/RepB/Spo0J"/>
</dbReference>
<dbReference type="SUPFAM" id="SSF110849">
    <property type="entry name" value="ParB/Sulfiredoxin"/>
    <property type="match status" value="1"/>
</dbReference>
<dbReference type="Pfam" id="PF02195">
    <property type="entry name" value="ParB_N"/>
    <property type="match status" value="1"/>
</dbReference>
<evidence type="ECO:0000259" key="2">
    <source>
        <dbReference type="SMART" id="SM00470"/>
    </source>
</evidence>
<dbReference type="SUPFAM" id="SSF109709">
    <property type="entry name" value="KorB DNA-binding domain-like"/>
    <property type="match status" value="1"/>
</dbReference>
<dbReference type="RefSeq" id="WP_128778416.1">
    <property type="nucleotide sequence ID" value="NZ_RYFI01000015.1"/>
</dbReference>
<dbReference type="GO" id="GO:0003677">
    <property type="term" value="F:DNA binding"/>
    <property type="evidence" value="ECO:0007669"/>
    <property type="project" value="InterPro"/>
</dbReference>
<dbReference type="InterPro" id="IPR003115">
    <property type="entry name" value="ParB_N"/>
</dbReference>
<dbReference type="EMBL" id="RYFI01000015">
    <property type="protein sequence ID" value="RXF71519.1"/>
    <property type="molecule type" value="Genomic_DNA"/>
</dbReference>
<sequence length="320" mass="34653">MARKNLFGGLLDGKPDEAPANVLPSASVMPRTLSNSSAIGVVSRSFEEVKALTVVDIAVDKIDPSFITDRLDDGPEGHSDLVALIREHGQQVPILVRTHPTEIGRYQIVYGRRRLRAAAELGRPVKAVVKPLTDEQLVVAQGQENSARADLSFIERALFAAALEERGFGRDTIMAALAVDKTGLSRLISSAVKIPRDLIEAIGPAPKTGRDRWVELAARLEGDGAAARARELAASPSFAARKSDERFSYVFGRLTQKETGRSDRTAEAFTLPNGARAATLKDDETVLTLKIDKKASAAFAAYFAQSFPQIFADWKTREGA</sequence>
<dbReference type="AlphaFoldDB" id="A0A4Q0MF04"/>
<dbReference type="InterPro" id="IPR050336">
    <property type="entry name" value="Chromosome_partition/occlusion"/>
</dbReference>
<dbReference type="InterPro" id="IPR017819">
    <property type="entry name" value="Plasmid_partition_RepB"/>
</dbReference>
<dbReference type="Pfam" id="PF07506">
    <property type="entry name" value="RepB"/>
    <property type="match status" value="1"/>
</dbReference>
<dbReference type="SMART" id="SM00470">
    <property type="entry name" value="ParB"/>
    <property type="match status" value="1"/>
</dbReference>
<dbReference type="GO" id="GO:0007059">
    <property type="term" value="P:chromosome segregation"/>
    <property type="evidence" value="ECO:0007669"/>
    <property type="project" value="TreeGrafter"/>
</dbReference>
<comment type="similarity">
    <text evidence="1">Belongs to the ParB family.</text>
</comment>
<dbReference type="GO" id="GO:0005694">
    <property type="term" value="C:chromosome"/>
    <property type="evidence" value="ECO:0007669"/>
    <property type="project" value="TreeGrafter"/>
</dbReference>
<dbReference type="Proteomes" id="UP000289708">
    <property type="component" value="Unassembled WGS sequence"/>
</dbReference>
<dbReference type="InterPro" id="IPR036086">
    <property type="entry name" value="ParB/Sulfiredoxin_sf"/>
</dbReference>
<dbReference type="NCBIfam" id="TIGR00180">
    <property type="entry name" value="parB_part"/>
    <property type="match status" value="1"/>
</dbReference>
<dbReference type="OrthoDB" id="7908920at2"/>
<gene>
    <name evidence="3" type="primary">repB</name>
    <name evidence="3" type="ORF">EK403_15780</name>
</gene>
<evidence type="ECO:0000313" key="3">
    <source>
        <dbReference type="EMBL" id="RXF71519.1"/>
    </source>
</evidence>
<evidence type="ECO:0000256" key="1">
    <source>
        <dbReference type="ARBA" id="ARBA00006295"/>
    </source>
</evidence>